<dbReference type="Proteomes" id="UP000324632">
    <property type="component" value="Chromosome 8"/>
</dbReference>
<feature type="region of interest" description="Disordered" evidence="1">
    <location>
        <begin position="1"/>
        <end position="107"/>
    </location>
</feature>
<protein>
    <submittedName>
        <fullName evidence="2">Uncharacterized protein</fullName>
    </submittedName>
</protein>
<comment type="caution">
    <text evidence="2">The sequence shown here is derived from an EMBL/GenBank/DDBJ whole genome shotgun (WGS) entry which is preliminary data.</text>
</comment>
<organism evidence="2 3">
    <name type="scientific">Triplophysa tibetana</name>
    <dbReference type="NCBI Taxonomy" id="1572043"/>
    <lineage>
        <taxon>Eukaryota</taxon>
        <taxon>Metazoa</taxon>
        <taxon>Chordata</taxon>
        <taxon>Craniata</taxon>
        <taxon>Vertebrata</taxon>
        <taxon>Euteleostomi</taxon>
        <taxon>Actinopterygii</taxon>
        <taxon>Neopterygii</taxon>
        <taxon>Teleostei</taxon>
        <taxon>Ostariophysi</taxon>
        <taxon>Cypriniformes</taxon>
        <taxon>Nemacheilidae</taxon>
        <taxon>Triplophysa</taxon>
    </lineage>
</organism>
<keyword evidence="3" id="KW-1185">Reference proteome</keyword>
<dbReference type="EMBL" id="SOYY01000008">
    <property type="protein sequence ID" value="KAA0717738.1"/>
    <property type="molecule type" value="Genomic_DNA"/>
</dbReference>
<sequence length="135" mass="15621">MALEANKKTAGDEKEKEEEEQKFATNKERELYTEERKEREKKTLKSHRQPEYSKDESDPLESQQGRESLRGNRWRGPGFRDSRIPRKKSIVPPHIHPSFSNENVASPPIILPGMRPKHEAMGNIWSTIESVVGRS</sequence>
<gene>
    <name evidence="2" type="ORF">E1301_Tti020870</name>
</gene>
<feature type="compositionally biased region" description="Basic and acidic residues" evidence="1">
    <location>
        <begin position="1"/>
        <end position="57"/>
    </location>
</feature>
<dbReference type="AlphaFoldDB" id="A0A5A9P706"/>
<name>A0A5A9P706_9TELE</name>
<proteinExistence type="predicted"/>
<reference evidence="2 3" key="1">
    <citation type="journal article" date="2019" name="Mol. Ecol. Resour.">
        <title>Chromosome-level genome assembly of Triplophysa tibetana, a fish adapted to the harsh high-altitude environment of the Tibetan Plateau.</title>
        <authorList>
            <person name="Yang X."/>
            <person name="Liu H."/>
            <person name="Ma Z."/>
            <person name="Zou Y."/>
            <person name="Zou M."/>
            <person name="Mao Y."/>
            <person name="Li X."/>
            <person name="Wang H."/>
            <person name="Chen T."/>
            <person name="Wang W."/>
            <person name="Yang R."/>
        </authorList>
    </citation>
    <scope>NUCLEOTIDE SEQUENCE [LARGE SCALE GENOMIC DNA]</scope>
    <source>
        <strain evidence="2">TTIB1903HZAU</strain>
        <tissue evidence="2">Muscle</tissue>
    </source>
</reference>
<accession>A0A5A9P706</accession>
<evidence type="ECO:0000313" key="3">
    <source>
        <dbReference type="Proteomes" id="UP000324632"/>
    </source>
</evidence>
<evidence type="ECO:0000256" key="1">
    <source>
        <dbReference type="SAM" id="MobiDB-lite"/>
    </source>
</evidence>
<evidence type="ECO:0000313" key="2">
    <source>
        <dbReference type="EMBL" id="KAA0717738.1"/>
    </source>
</evidence>